<evidence type="ECO:0000313" key="3">
    <source>
        <dbReference type="Proteomes" id="UP000182015"/>
    </source>
</evidence>
<dbReference type="PANTHER" id="PTHR37813:SF1">
    <property type="entry name" value="FELS-2 PROPHAGE PROTEIN"/>
    <property type="match status" value="1"/>
</dbReference>
<feature type="transmembrane region" description="Helical" evidence="1">
    <location>
        <begin position="384"/>
        <end position="406"/>
    </location>
</feature>
<feature type="transmembrane region" description="Helical" evidence="1">
    <location>
        <begin position="280"/>
        <end position="300"/>
    </location>
</feature>
<protein>
    <submittedName>
        <fullName evidence="2">Uncharacterized protein</fullName>
    </submittedName>
</protein>
<feature type="transmembrane region" description="Helical" evidence="1">
    <location>
        <begin position="467"/>
        <end position="490"/>
    </location>
</feature>
<feature type="transmembrane region" description="Helical" evidence="1">
    <location>
        <begin position="442"/>
        <end position="461"/>
    </location>
</feature>
<dbReference type="STRING" id="1856638.A9Q68_08630"/>
<feature type="transmembrane region" description="Helical" evidence="1">
    <location>
        <begin position="305"/>
        <end position="324"/>
    </location>
</feature>
<dbReference type="EMBL" id="LZDD01000003">
    <property type="protein sequence ID" value="OJF71466.1"/>
    <property type="molecule type" value="Genomic_DNA"/>
</dbReference>
<name>A0A1L8ML64_9STRE</name>
<reference evidence="3" key="1">
    <citation type="submission" date="2016-06" db="EMBL/GenBank/DDBJ databases">
        <authorList>
            <person name="de Vries S.P.W."/>
            <person name="Hadjirin N.F."/>
            <person name="Lay E.M."/>
            <person name="Zadoks R.N."/>
            <person name="Peacock S.J."/>
            <person name="Parkhill J."/>
            <person name="Grant A.J."/>
            <person name="Mcdougall S."/>
            <person name="Holmes M.A."/>
        </authorList>
    </citation>
    <scope>NUCLEOTIDE SEQUENCE [LARGE SCALE GENOMIC DNA]</scope>
    <source>
        <strain evidence="3">NZ1587</strain>
    </source>
</reference>
<accession>A0A1L8ML64</accession>
<keyword evidence="1" id="KW-0472">Membrane</keyword>
<keyword evidence="1" id="KW-0812">Transmembrane</keyword>
<evidence type="ECO:0000313" key="2">
    <source>
        <dbReference type="EMBL" id="OJF71466.1"/>
    </source>
</evidence>
<keyword evidence="1" id="KW-1133">Transmembrane helix</keyword>
<evidence type="ECO:0000256" key="1">
    <source>
        <dbReference type="SAM" id="Phobius"/>
    </source>
</evidence>
<keyword evidence="3" id="KW-1185">Reference proteome</keyword>
<comment type="caution">
    <text evidence="2">The sequence shown here is derived from an EMBL/GenBank/DDBJ whole genome shotgun (WGS) entry which is preliminary data.</text>
</comment>
<organism evidence="2 3">
    <name type="scientific">Streptococcus bovimastitidis</name>
    <dbReference type="NCBI Taxonomy" id="1856638"/>
    <lineage>
        <taxon>Bacteria</taxon>
        <taxon>Bacillati</taxon>
        <taxon>Bacillota</taxon>
        <taxon>Bacilli</taxon>
        <taxon>Lactobacillales</taxon>
        <taxon>Streptococcaceae</taxon>
        <taxon>Streptococcus</taxon>
    </lineage>
</organism>
<dbReference type="Gene3D" id="1.20.120.20">
    <property type="entry name" value="Apolipoprotein"/>
    <property type="match status" value="1"/>
</dbReference>
<dbReference type="AlphaFoldDB" id="A0A1L8ML64"/>
<sequence length="756" mass="78532">MQEKIEQVSNKMKSIGSAVSNVGSSMMGIGGAMTAGITTPIVGGVALAVKSFAGLEQAVGGIETLFGKSAKAVIKNSESAYKRAGISGTKYMEQVTSFSATLLQGLGGDTAKASAYADKAIVDMSDNANKFGTSMELIQNAYQGFAKQNYTMLDNLKLGYGGTKEEMARLLSDAEKLPGAMGKKFDLNNYADVIEAIHLIQENLGVAGTTSEEASKTVSGSFDAMKASAQNLVDNLGSKNADVKKLVSELEATVRQFAMNVGDVLKTMWDNIPLEPWQKWGIGVVAIAGPVLLALGSIVVGVGNLITAFGIIGGAISTVSGWFATATAEGGALAGVFGSLGAGTVIAIFAGIVVAIAGLVGAFKRLWDNSEQFRASVGTLAETIKIQFGNILNAIMPIVEPVIALFKQMWDSLVTLLEPVISALIPIITSIISIIGNTITTILAIVVPIFTALVQYITAWIAMVTPILSTIIGVVMFIITAVVSAINVFVTTASAIIQALVSAIGAIIAPVVDFFAGIFNAIATVVKNVFTGISNFITTSISTIGNVVNKLVNVFSSVFGGIKGIVSAAMGTVTGAITGAFNKIKSSWSGLTGFVQGVFNGISSAVASLVGQVKGFVNGVIGGINSAVSLINKIPGVSISSIPYLYRGTDNWQGGFARMNEGGRGELTYLPGGSVVVPHDISMKYAKESARNQSGMVMVGGSDELAKSALRVANDAVKRPMVLNVNGRDLAYATSRDFSTVQEQQSASIKRLRGEV</sequence>
<dbReference type="Proteomes" id="UP000182015">
    <property type="component" value="Unassembled WGS sequence"/>
</dbReference>
<feature type="transmembrane region" description="Helical" evidence="1">
    <location>
        <begin position="336"/>
        <end position="363"/>
    </location>
</feature>
<dbReference type="OrthoDB" id="28713at2"/>
<feature type="transmembrane region" description="Helical" evidence="1">
    <location>
        <begin position="497"/>
        <end position="519"/>
    </location>
</feature>
<dbReference type="PANTHER" id="PTHR37813">
    <property type="entry name" value="FELS-2 PROPHAGE PROTEIN"/>
    <property type="match status" value="1"/>
</dbReference>
<proteinExistence type="predicted"/>
<feature type="transmembrane region" description="Helical" evidence="1">
    <location>
        <begin position="412"/>
        <end position="435"/>
    </location>
</feature>
<gene>
    <name evidence="2" type="ORF">A9Q68_08630</name>
</gene>